<evidence type="ECO:0000259" key="10">
    <source>
        <dbReference type="PROSITE" id="PS50860"/>
    </source>
</evidence>
<evidence type="ECO:0000256" key="7">
    <source>
        <dbReference type="ARBA" id="ARBA00022917"/>
    </source>
</evidence>
<dbReference type="HAMAP" id="MF_00036_B">
    <property type="entry name" value="Ala_tRNA_synth_B"/>
    <property type="match status" value="1"/>
</dbReference>
<dbReference type="InterPro" id="IPR045864">
    <property type="entry name" value="aa-tRNA-synth_II/BPL/LPL"/>
</dbReference>
<feature type="binding site" evidence="9">
    <location>
        <position position="462"/>
    </location>
    <ligand>
        <name>Zn(2+)</name>
        <dbReference type="ChEBI" id="CHEBI:29105"/>
    </ligand>
</feature>
<dbReference type="InterPro" id="IPR050058">
    <property type="entry name" value="Ala-tRNA_ligase"/>
</dbReference>
<dbReference type="PANTHER" id="PTHR11777">
    <property type="entry name" value="ALANYL-TRNA SYNTHETASE"/>
    <property type="match status" value="1"/>
</dbReference>
<dbReference type="GO" id="GO:0005524">
    <property type="term" value="F:ATP binding"/>
    <property type="evidence" value="ECO:0007669"/>
    <property type="project" value="UniProtKB-UniRule"/>
</dbReference>
<comment type="caution">
    <text evidence="11">The sequence shown here is derived from an EMBL/GenBank/DDBJ whole genome shotgun (WGS) entry which is preliminary data.</text>
</comment>
<dbReference type="Proteomes" id="UP000176628">
    <property type="component" value="Unassembled WGS sequence"/>
</dbReference>
<dbReference type="GO" id="GO:0008270">
    <property type="term" value="F:zinc ion binding"/>
    <property type="evidence" value="ECO:0007669"/>
    <property type="project" value="UniProtKB-UniRule"/>
</dbReference>
<keyword evidence="4 9" id="KW-0547">Nucleotide-binding</keyword>
<dbReference type="SUPFAM" id="SSF55186">
    <property type="entry name" value="ThrRS/AlaRS common domain"/>
    <property type="match status" value="1"/>
</dbReference>
<dbReference type="AlphaFoldDB" id="A0A1F5G394"/>
<dbReference type="SUPFAM" id="SSF101353">
    <property type="entry name" value="Putative anticodon-binding domain of alanyl-tRNA synthetase (AlaRS)"/>
    <property type="match status" value="1"/>
</dbReference>
<dbReference type="PRINTS" id="PR00980">
    <property type="entry name" value="TRNASYNTHALA"/>
</dbReference>
<feature type="binding site" evidence="9">
    <location>
        <position position="568"/>
    </location>
    <ligand>
        <name>Zn(2+)</name>
        <dbReference type="ChEBI" id="CHEBI:29105"/>
    </ligand>
</feature>
<dbReference type="InterPro" id="IPR012947">
    <property type="entry name" value="tRNA_SAD"/>
</dbReference>
<keyword evidence="9" id="KW-0862">Zinc</keyword>
<evidence type="ECO:0000256" key="8">
    <source>
        <dbReference type="ARBA" id="ARBA00023146"/>
    </source>
</evidence>
<dbReference type="InterPro" id="IPR018165">
    <property type="entry name" value="Ala-tRNA-synth_IIc_core"/>
</dbReference>
<dbReference type="InterPro" id="IPR002318">
    <property type="entry name" value="Ala-tRNA-lgiase_IIc"/>
</dbReference>
<dbReference type="Pfam" id="PF07973">
    <property type="entry name" value="tRNA_SAD"/>
    <property type="match status" value="1"/>
</dbReference>
<dbReference type="EMBL" id="MFAV01000020">
    <property type="protein sequence ID" value="OGD86343.1"/>
    <property type="molecule type" value="Genomic_DNA"/>
</dbReference>
<evidence type="ECO:0000256" key="4">
    <source>
        <dbReference type="ARBA" id="ARBA00022741"/>
    </source>
</evidence>
<dbReference type="FunFam" id="3.30.980.10:FF:000004">
    <property type="entry name" value="Alanine--tRNA ligase, cytoplasmic"/>
    <property type="match status" value="1"/>
</dbReference>
<evidence type="ECO:0000313" key="12">
    <source>
        <dbReference type="Proteomes" id="UP000176628"/>
    </source>
</evidence>
<dbReference type="GO" id="GO:0000049">
    <property type="term" value="F:tRNA binding"/>
    <property type="evidence" value="ECO:0007669"/>
    <property type="project" value="UniProtKB-KW"/>
</dbReference>
<dbReference type="SUPFAM" id="SSF55681">
    <property type="entry name" value="Class II aaRS and biotin synthetases"/>
    <property type="match status" value="1"/>
</dbReference>
<name>A0A1F5G394_9BACT</name>
<keyword evidence="9" id="KW-0479">Metal-binding</keyword>
<dbReference type="EC" id="6.1.1.7" evidence="9"/>
<dbReference type="Gene3D" id="3.30.54.20">
    <property type="match status" value="1"/>
</dbReference>
<dbReference type="InterPro" id="IPR018163">
    <property type="entry name" value="Thr/Ala-tRNA-synth_IIc_edit"/>
</dbReference>
<dbReference type="PROSITE" id="PS50860">
    <property type="entry name" value="AA_TRNA_LIGASE_II_ALA"/>
    <property type="match status" value="1"/>
</dbReference>
<comment type="subcellular location">
    <subcellularLocation>
        <location evidence="9">Cytoplasm</location>
    </subcellularLocation>
</comment>
<accession>A0A1F5G394</accession>
<organism evidence="11 12">
    <name type="scientific">Candidatus Curtissbacteria bacterium RBG_16_39_7</name>
    <dbReference type="NCBI Taxonomy" id="1797707"/>
    <lineage>
        <taxon>Bacteria</taxon>
        <taxon>Candidatus Curtissiibacteriota</taxon>
    </lineage>
</organism>
<dbReference type="InterPro" id="IPR018162">
    <property type="entry name" value="Ala-tRNA-ligase_IIc_anticod-bd"/>
</dbReference>
<dbReference type="Pfam" id="PF01411">
    <property type="entry name" value="tRNA-synt_2c"/>
    <property type="match status" value="1"/>
</dbReference>
<keyword evidence="2 9" id="KW-0820">tRNA-binding</keyword>
<keyword evidence="7 9" id="KW-0648">Protein biosynthesis</keyword>
<keyword evidence="5 9" id="KW-0067">ATP-binding</keyword>
<gene>
    <name evidence="9" type="primary">alaS</name>
    <name evidence="11" type="ORF">A2Z23_00330</name>
</gene>
<evidence type="ECO:0000256" key="9">
    <source>
        <dbReference type="HAMAP-Rule" id="MF_00036"/>
    </source>
</evidence>
<comment type="function">
    <text evidence="9">Catalyzes the attachment of alanine to tRNA(Ala) in a two-step reaction: alanine is first activated by ATP to form Ala-AMP and then transferred to the acceptor end of tRNA(Ala). Also edits incorrectly charged Ser-tRNA(Ala) and Gly-tRNA(Ala) via its editing domain.</text>
</comment>
<feature type="domain" description="Alanyl-transfer RNA synthetases family profile" evidence="10">
    <location>
        <begin position="1"/>
        <end position="598"/>
    </location>
</feature>
<dbReference type="GO" id="GO:0006419">
    <property type="term" value="P:alanyl-tRNA aminoacylation"/>
    <property type="evidence" value="ECO:0007669"/>
    <property type="project" value="UniProtKB-UniRule"/>
</dbReference>
<comment type="catalytic activity">
    <reaction evidence="9">
        <text>tRNA(Ala) + L-alanine + ATP = L-alanyl-tRNA(Ala) + AMP + diphosphate</text>
        <dbReference type="Rhea" id="RHEA:12540"/>
        <dbReference type="Rhea" id="RHEA-COMP:9657"/>
        <dbReference type="Rhea" id="RHEA-COMP:9923"/>
        <dbReference type="ChEBI" id="CHEBI:30616"/>
        <dbReference type="ChEBI" id="CHEBI:33019"/>
        <dbReference type="ChEBI" id="CHEBI:57972"/>
        <dbReference type="ChEBI" id="CHEBI:78442"/>
        <dbReference type="ChEBI" id="CHEBI:78497"/>
        <dbReference type="ChEBI" id="CHEBI:456215"/>
        <dbReference type="EC" id="6.1.1.7"/>
    </reaction>
</comment>
<evidence type="ECO:0000256" key="6">
    <source>
        <dbReference type="ARBA" id="ARBA00022884"/>
    </source>
</evidence>
<dbReference type="Gene3D" id="3.30.930.10">
    <property type="entry name" value="Bira Bifunctional Protein, Domain 2"/>
    <property type="match status" value="1"/>
</dbReference>
<comment type="similarity">
    <text evidence="1 9">Belongs to the class-II aminoacyl-tRNA synthetase family.</text>
</comment>
<evidence type="ECO:0000256" key="1">
    <source>
        <dbReference type="ARBA" id="ARBA00008226"/>
    </source>
</evidence>
<dbReference type="GO" id="GO:0002161">
    <property type="term" value="F:aminoacyl-tRNA deacylase activity"/>
    <property type="evidence" value="ECO:0007669"/>
    <property type="project" value="TreeGrafter"/>
</dbReference>
<protein>
    <recommendedName>
        <fullName evidence="9">Alanine--tRNA ligase</fullName>
        <ecNumber evidence="9">6.1.1.7</ecNumber>
    </recommendedName>
    <alternativeName>
        <fullName evidence="9">Alanyl-tRNA synthetase</fullName>
        <shortName evidence="9">AlaRS</shortName>
    </alternativeName>
</protein>
<evidence type="ECO:0000256" key="3">
    <source>
        <dbReference type="ARBA" id="ARBA00022598"/>
    </source>
</evidence>
<dbReference type="CDD" id="cd00673">
    <property type="entry name" value="AlaRS_core"/>
    <property type="match status" value="1"/>
</dbReference>
<proteinExistence type="inferred from homology"/>
<dbReference type="InterPro" id="IPR018164">
    <property type="entry name" value="Ala-tRNA-synth_IIc_N"/>
</dbReference>
<dbReference type="NCBIfam" id="NF002436">
    <property type="entry name" value="PRK01584.1"/>
    <property type="match status" value="1"/>
</dbReference>
<comment type="cofactor">
    <cofactor evidence="9">
        <name>Zn(2+)</name>
        <dbReference type="ChEBI" id="CHEBI:29105"/>
    </cofactor>
    <text evidence="9">Binds 1 zinc ion per subunit.</text>
</comment>
<reference evidence="11 12" key="1">
    <citation type="journal article" date="2016" name="Nat. Commun.">
        <title>Thousands of microbial genomes shed light on interconnected biogeochemical processes in an aquifer system.</title>
        <authorList>
            <person name="Anantharaman K."/>
            <person name="Brown C.T."/>
            <person name="Hug L.A."/>
            <person name="Sharon I."/>
            <person name="Castelle C.J."/>
            <person name="Probst A.J."/>
            <person name="Thomas B.C."/>
            <person name="Singh A."/>
            <person name="Wilkins M.J."/>
            <person name="Karaoz U."/>
            <person name="Brodie E.L."/>
            <person name="Williams K.H."/>
            <person name="Hubbard S.S."/>
            <person name="Banfield J.F."/>
        </authorList>
    </citation>
    <scope>NUCLEOTIDE SEQUENCE [LARGE SCALE GENOMIC DNA]</scope>
</reference>
<sequence length="598" mass="68201">MNAYDLRKKFLNFFAHLGHKIIPSTSLIPKEEVELAGTRQVLFTTAGMHPLTPYLLGKRHPLGKRLVSVQKSLRTDDIDEVGDSWHNTFFEMLGNWSLGDYWKEEAISWSFEFLTEELEIKKEKLWITVFAGDKDAPRDTESENTWQKLGIPKNRIIPLAKKDNWWGPVGDTGPCGPDTEMFMETTDKPCGPNCQPGDNCGRFAEIWNDVFMEYEKLKDESFVPLKQKNVDTGMGVERTLAVLQKKDNVFETDVFWPLIEGLQEKIFKKYKYGKEAKIDRSFRIMSDHIRAAVFIIGDGVEPSNKDRGYILRRLIRRTILQKILWGEKGISISILVPAVIKIFKNQYPELVVNQNKIQKVIEEEEKKTEKAILAGIKEFRKISGGDAVSTKLLSGQQVFDLYQSHGLPIELTKELSKELGRSINEKGALKLLEEHKKLSRTGAQEKFAGGLANQNKKTIKGHTVTHLLHQALRDVLGDHVYQTGSNITAERVRFDFSHDEKLTEEQIKKVEEIVNQKIREDLKVQSEIMFLHKARQIGAIGLFGEKYPDQVSVYFIGDYSKEFCGGPHARSTGELGKFKILKEESAGSGLRRIYAQVV</sequence>
<evidence type="ECO:0000256" key="5">
    <source>
        <dbReference type="ARBA" id="ARBA00022840"/>
    </source>
</evidence>
<dbReference type="SMART" id="SM00863">
    <property type="entry name" value="tRNA_SAD"/>
    <property type="match status" value="1"/>
</dbReference>
<keyword evidence="3 9" id="KW-0436">Ligase</keyword>
<dbReference type="InterPro" id="IPR023033">
    <property type="entry name" value="Ala_tRNA_ligase_euk/bac"/>
</dbReference>
<dbReference type="Gene3D" id="3.30.980.10">
    <property type="entry name" value="Threonyl-trna Synthetase, Chain A, domain 2"/>
    <property type="match status" value="1"/>
</dbReference>
<keyword evidence="9" id="KW-0963">Cytoplasm</keyword>
<dbReference type="PANTHER" id="PTHR11777:SF9">
    <property type="entry name" value="ALANINE--TRNA LIGASE, CYTOPLASMIC"/>
    <property type="match status" value="1"/>
</dbReference>
<evidence type="ECO:0000256" key="2">
    <source>
        <dbReference type="ARBA" id="ARBA00022555"/>
    </source>
</evidence>
<feature type="binding site" evidence="9">
    <location>
        <position position="564"/>
    </location>
    <ligand>
        <name>Zn(2+)</name>
        <dbReference type="ChEBI" id="CHEBI:29105"/>
    </ligand>
</feature>
<comment type="domain">
    <text evidence="9">Consists of three domains; the N-terminal catalytic domain, the editing domain and the C-terminal C-Ala domain. The editing domain removes incorrectly charged amino acids, while the C-Ala domain, along with tRNA(Ala), serves as a bridge to cooperatively bring together the editing and aminoacylation centers thus stimulating deacylation of misacylated tRNAs.</text>
</comment>
<feature type="binding site" evidence="9">
    <location>
        <position position="466"/>
    </location>
    <ligand>
        <name>Zn(2+)</name>
        <dbReference type="ChEBI" id="CHEBI:29105"/>
    </ligand>
</feature>
<evidence type="ECO:0000313" key="11">
    <source>
        <dbReference type="EMBL" id="OGD86343.1"/>
    </source>
</evidence>
<dbReference type="GO" id="GO:0005737">
    <property type="term" value="C:cytoplasm"/>
    <property type="evidence" value="ECO:0007669"/>
    <property type="project" value="UniProtKB-SubCell"/>
</dbReference>
<keyword evidence="8 9" id="KW-0030">Aminoacyl-tRNA synthetase</keyword>
<dbReference type="GO" id="GO:0004813">
    <property type="term" value="F:alanine-tRNA ligase activity"/>
    <property type="evidence" value="ECO:0007669"/>
    <property type="project" value="UniProtKB-UniRule"/>
</dbReference>
<keyword evidence="6 9" id="KW-0694">RNA-binding</keyword>